<organism evidence="4 5">
    <name type="scientific">Leishmania orientalis</name>
    <dbReference type="NCBI Taxonomy" id="2249476"/>
    <lineage>
        <taxon>Eukaryota</taxon>
        <taxon>Discoba</taxon>
        <taxon>Euglenozoa</taxon>
        <taxon>Kinetoplastea</taxon>
        <taxon>Metakinetoplastina</taxon>
        <taxon>Trypanosomatida</taxon>
        <taxon>Trypanosomatidae</taxon>
        <taxon>Leishmaniinae</taxon>
        <taxon>Leishmania</taxon>
    </lineage>
</organism>
<dbReference type="AlphaFoldDB" id="A0A836KGI3"/>
<dbReference type="PANTHER" id="PTHR46093">
    <property type="entry name" value="ACYL-COA-BINDING DOMAIN-CONTAINING PROTEIN 5"/>
    <property type="match status" value="1"/>
</dbReference>
<accession>A0A836KGI3</accession>
<dbReference type="FunFam" id="2.120.10.80:FF:000182">
    <property type="entry name" value="Kelch_motif/Galactose_oxidase_-_central_domain_containing_protein_-_putative"/>
    <property type="match status" value="1"/>
</dbReference>
<feature type="region of interest" description="Disordered" evidence="3">
    <location>
        <begin position="644"/>
        <end position="690"/>
    </location>
</feature>
<feature type="compositionally biased region" description="Polar residues" evidence="3">
    <location>
        <begin position="411"/>
        <end position="426"/>
    </location>
</feature>
<feature type="compositionally biased region" description="Low complexity" evidence="3">
    <location>
        <begin position="780"/>
        <end position="794"/>
    </location>
</feature>
<feature type="compositionally biased region" description="Polar residues" evidence="3">
    <location>
        <begin position="596"/>
        <end position="605"/>
    </location>
</feature>
<evidence type="ECO:0000256" key="3">
    <source>
        <dbReference type="SAM" id="MobiDB-lite"/>
    </source>
</evidence>
<evidence type="ECO:0000256" key="2">
    <source>
        <dbReference type="ARBA" id="ARBA00022737"/>
    </source>
</evidence>
<comment type="caution">
    <text evidence="4">The sequence shown here is derived from an EMBL/GenBank/DDBJ whole genome shotgun (WGS) entry which is preliminary data.</text>
</comment>
<dbReference type="KEGG" id="loi:92356172"/>
<evidence type="ECO:0000313" key="5">
    <source>
        <dbReference type="Proteomes" id="UP000674143"/>
    </source>
</evidence>
<dbReference type="SUPFAM" id="SSF117281">
    <property type="entry name" value="Kelch motif"/>
    <property type="match status" value="1"/>
</dbReference>
<dbReference type="InterPro" id="IPR015915">
    <property type="entry name" value="Kelch-typ_b-propeller"/>
</dbReference>
<keyword evidence="5" id="KW-1185">Reference proteome</keyword>
<feature type="region of interest" description="Disordered" evidence="3">
    <location>
        <begin position="575"/>
        <end position="623"/>
    </location>
</feature>
<dbReference type="GeneID" id="92356172"/>
<sequence>MSSTGLNLPPTPASPPLSGVSTSALPALYMGKDLKRKADGRNGQYNGGGDGAPDSNAAGLARTHSLIGVRGSVFPEKKGGLPKMGHVGVCYHQDVYIFGGVNSKGQYSNHVFCHEKRTLQWREIRGVGVVPRGRANHAAVLIGSKMYIHGGHRQLEVFEDLFAYDIETVRWEKMSRERSQGPGPVFLHSMVYLPPLDSLLVLGGIHQREQNIYLGHLFDVRNRVWTGVPPPHSVNAQHLQLVTAAYHAPSATVVVLGLIETDVMEGEATPIPHVHLFQPSTFVWRRVDTITAPQSPLPFRMENTWESLLHLLIPSGGGIYDPFLQSWMFPLPSTVTDVVSDDDAEPPSSSAACVALPPVPLNKYGFLVLDLTNMSWSLVPCGLPRRMMAELSAANRMVRERMERLAMRNTPVASSAPLTESPSQRKSLGHPSPASGAGLSLSSMFSTPSPRGVLPQYSSAFLHQSLPWRRKSSSTSVLWPRASATHTSPASGGSNTVAAGRLGAALYRHLFFFDNAPEFMRKYALVAVRDEAAKSGKVRPLQYVVIHGGLTEPTDYAMLMFVPMLNRLESKAPLPTVSTGLRSRSNSLHGRGATSMGVQRSSVLLRSQGAADDDSDDDLNENSGSVICGSSSAAYSAQRNYRSTAALAPQREAKGLDSRGGSDSDEDDDVNGEERLSRGRERRKSYLLPTLPSARTSSNYHCFALQFAPGNSVQKGSLLPYANIPVAVLQTPKDVQKWSHNYYTDQRRWLAERLKIAMAEDRNRRRLRELNKARQLQKPTASGAQSSASSFGATAHDDDSDDASDSLMGSFYFMDPFMGDARTHNSAKSTAWLSYEDQLKLDAAAAAVTQAEAPKRRLLDFFEEHGLDVFDDSDLQKHQQQRQPTSSTPKTMSVSDAKQGSRSKESKPKDKAGDVEGAKVKAAKRSETSLSSPNSVAPDVFMSFLSEAQLTRIGFERLRMSGRRDGGRERMPAALFHDSSINRLTGGTADAGLDFRNLAPYALLRGSIARLGVDGDPYEISRRRAQLRWRFLRSLARTGDGVYLLYLASQAESKMKGIAVSGIAGLLLAPELHFVGPLQAYRVPRKPVPYNVTAAPAPSPPSSSRLAQVTASGMVVYHSLK</sequence>
<feature type="compositionally biased region" description="Basic and acidic residues" evidence="3">
    <location>
        <begin position="902"/>
        <end position="927"/>
    </location>
</feature>
<feature type="compositionally biased region" description="Polar residues" evidence="3">
    <location>
        <begin position="576"/>
        <end position="588"/>
    </location>
</feature>
<feature type="region of interest" description="Disordered" evidence="3">
    <location>
        <begin position="408"/>
        <end position="441"/>
    </location>
</feature>
<feature type="region of interest" description="Disordered" evidence="3">
    <location>
        <begin position="1"/>
        <end position="20"/>
    </location>
</feature>
<reference evidence="5" key="1">
    <citation type="journal article" date="2021" name="Microbiol. Resour. Announc.">
        <title>LGAAP: Leishmaniinae Genome Assembly and Annotation Pipeline.</title>
        <authorList>
            <person name="Almutairi H."/>
            <person name="Urbaniak M.D."/>
            <person name="Bates M.D."/>
            <person name="Jariyapan N."/>
            <person name="Kwakye-Nuako G."/>
            <person name="Thomaz-Soccol V."/>
            <person name="Al-Salem W.S."/>
            <person name="Dillon R.J."/>
            <person name="Bates P.A."/>
            <person name="Gatherer D."/>
        </authorList>
    </citation>
    <scope>NUCLEOTIDE SEQUENCE [LARGE SCALE GENOMIC DNA]</scope>
</reference>
<evidence type="ECO:0000313" key="4">
    <source>
        <dbReference type="EMBL" id="KAG5464708.1"/>
    </source>
</evidence>
<evidence type="ECO:0000256" key="1">
    <source>
        <dbReference type="ARBA" id="ARBA00022441"/>
    </source>
</evidence>
<protein>
    <submittedName>
        <fullName evidence="4">Uncharacterized protein</fullName>
    </submittedName>
</protein>
<name>A0A836KGI3_9TRYP</name>
<keyword evidence="2" id="KW-0677">Repeat</keyword>
<dbReference type="Gene3D" id="2.120.10.80">
    <property type="entry name" value="Kelch-type beta propeller"/>
    <property type="match status" value="1"/>
</dbReference>
<keyword evidence="1" id="KW-0880">Kelch repeat</keyword>
<dbReference type="SMR" id="A0A836KGI3"/>
<dbReference type="RefSeq" id="XP_067058339.1">
    <property type="nucleotide sequence ID" value="XM_067202238.1"/>
</dbReference>
<gene>
    <name evidence="4" type="ORF">LSCM4_00149</name>
</gene>
<feature type="region of interest" description="Disordered" evidence="3">
    <location>
        <begin position="32"/>
        <end position="57"/>
    </location>
</feature>
<feature type="compositionally biased region" description="Polar residues" evidence="3">
    <location>
        <begin position="881"/>
        <end position="900"/>
    </location>
</feature>
<feature type="compositionally biased region" description="Low complexity" evidence="3">
    <location>
        <begin position="431"/>
        <end position="441"/>
    </location>
</feature>
<dbReference type="Proteomes" id="UP000674143">
    <property type="component" value="Unassembled WGS sequence"/>
</dbReference>
<feature type="region of interest" description="Disordered" evidence="3">
    <location>
        <begin position="771"/>
        <end position="802"/>
    </location>
</feature>
<dbReference type="Pfam" id="PF24681">
    <property type="entry name" value="Kelch_KLHDC2_KLHL20_DRC7"/>
    <property type="match status" value="1"/>
</dbReference>
<reference evidence="5" key="2">
    <citation type="journal article" date="2021" name="Sci. Data">
        <title>Chromosome-scale genome sequencing, assembly and annotation of six genomes from subfamily Leishmaniinae.</title>
        <authorList>
            <person name="Almutairi H."/>
            <person name="Urbaniak M.D."/>
            <person name="Bates M.D."/>
            <person name="Jariyapan N."/>
            <person name="Kwakye-Nuako G."/>
            <person name="Thomaz Soccol V."/>
            <person name="Al-Salem W.S."/>
            <person name="Dillon R.J."/>
            <person name="Bates P.A."/>
            <person name="Gatherer D."/>
        </authorList>
    </citation>
    <scope>NUCLEOTIDE SEQUENCE [LARGE SCALE GENOMIC DNA]</scope>
</reference>
<feature type="compositionally biased region" description="Basic and acidic residues" evidence="3">
    <location>
        <begin position="651"/>
        <end position="662"/>
    </location>
</feature>
<feature type="region of interest" description="Disordered" evidence="3">
    <location>
        <begin position="872"/>
        <end position="934"/>
    </location>
</feature>
<feature type="compositionally biased region" description="Acidic residues" evidence="3">
    <location>
        <begin position="611"/>
        <end position="620"/>
    </location>
</feature>
<dbReference type="PANTHER" id="PTHR46093:SF18">
    <property type="entry name" value="FIBRONECTIN TYPE-III DOMAIN-CONTAINING PROTEIN"/>
    <property type="match status" value="1"/>
</dbReference>
<proteinExistence type="predicted"/>
<dbReference type="EMBL" id="JAFHLR010000036">
    <property type="protein sequence ID" value="KAG5464708.1"/>
    <property type="molecule type" value="Genomic_DNA"/>
</dbReference>